<comment type="caution">
    <text evidence="1">The sequence shown here is derived from an EMBL/GenBank/DDBJ whole genome shotgun (WGS) entry which is preliminary data.</text>
</comment>
<keyword evidence="2" id="KW-1185">Reference proteome</keyword>
<evidence type="ECO:0000313" key="1">
    <source>
        <dbReference type="EMBL" id="PSR79204.1"/>
    </source>
</evidence>
<gene>
    <name evidence="1" type="ORF">PHLCEN_2v7120</name>
</gene>
<dbReference type="Proteomes" id="UP000186601">
    <property type="component" value="Unassembled WGS sequence"/>
</dbReference>
<organism evidence="1 2">
    <name type="scientific">Hermanssonia centrifuga</name>
    <dbReference type="NCBI Taxonomy" id="98765"/>
    <lineage>
        <taxon>Eukaryota</taxon>
        <taxon>Fungi</taxon>
        <taxon>Dikarya</taxon>
        <taxon>Basidiomycota</taxon>
        <taxon>Agaricomycotina</taxon>
        <taxon>Agaricomycetes</taxon>
        <taxon>Polyporales</taxon>
        <taxon>Meruliaceae</taxon>
        <taxon>Hermanssonia</taxon>
    </lineage>
</organism>
<dbReference type="OrthoDB" id="3149405at2759"/>
<name>A0A2R6NXG6_9APHY</name>
<reference evidence="1 2" key="1">
    <citation type="submission" date="2018-02" db="EMBL/GenBank/DDBJ databases">
        <title>Genome sequence of the basidiomycete white-rot fungus Phlebia centrifuga.</title>
        <authorList>
            <person name="Granchi Z."/>
            <person name="Peng M."/>
            <person name="de Vries R.P."/>
            <person name="Hilden K."/>
            <person name="Makela M.R."/>
            <person name="Grigoriev I."/>
            <person name="Riley R."/>
        </authorList>
    </citation>
    <scope>NUCLEOTIDE SEQUENCE [LARGE SCALE GENOMIC DNA]</scope>
    <source>
        <strain evidence="1 2">FBCC195</strain>
    </source>
</reference>
<accession>A0A2R6NXG6</accession>
<evidence type="ECO:0000313" key="2">
    <source>
        <dbReference type="Proteomes" id="UP000186601"/>
    </source>
</evidence>
<proteinExistence type="predicted"/>
<dbReference type="EMBL" id="MLYV02000706">
    <property type="protein sequence ID" value="PSR79204.1"/>
    <property type="molecule type" value="Genomic_DNA"/>
</dbReference>
<protein>
    <submittedName>
        <fullName evidence="1">Uncharacterized protein</fullName>
    </submittedName>
</protein>
<dbReference type="AlphaFoldDB" id="A0A2R6NXG6"/>
<sequence>MASPSLSRLDMRTSRQSWDDAWNKDLKDTWARYARMPNFAAAIPPICSAQFAESDQFRLHLQQETRVVCALQQGLAKWAYGRYAEDEFEDKWKALAAADRKEVILEGIWCMMSSPDMVEKREYCPDSTSEYLASQDGDIFLHMLARLLSADPHETISEPIEIPHPMVDRFLAVSSANQGNFGLRMMTRLHRLSRTHCLTAIV</sequence>